<organism evidence="2 3">
    <name type="scientific">Pseudosporangium ferrugineum</name>
    <dbReference type="NCBI Taxonomy" id="439699"/>
    <lineage>
        <taxon>Bacteria</taxon>
        <taxon>Bacillati</taxon>
        <taxon>Actinomycetota</taxon>
        <taxon>Actinomycetes</taxon>
        <taxon>Micromonosporales</taxon>
        <taxon>Micromonosporaceae</taxon>
        <taxon>Pseudosporangium</taxon>
    </lineage>
</organism>
<feature type="transmembrane region" description="Helical" evidence="1">
    <location>
        <begin position="123"/>
        <end position="145"/>
    </location>
</feature>
<dbReference type="Proteomes" id="UP000239209">
    <property type="component" value="Unassembled WGS sequence"/>
</dbReference>
<sequence length="165" mass="17289">MTSQTLSPGPRAGRNLLLVAALATMIVPIVTDAVIAYPQHMGIPLDIPHAKLHISMSFMAAFAMGLAATVTVLRRPVTDRFAMGTAAFLGGAFWAGLILSRLWPGTSYGFGGQAGSPEPPVVLGVPFYPNVAMALAFIVVAALGYRLTRTAALPTGSPVSHRGYR</sequence>
<name>A0A2T0S8X4_9ACTN</name>
<accession>A0A2T0S8X4</accession>
<keyword evidence="3" id="KW-1185">Reference proteome</keyword>
<gene>
    <name evidence="2" type="ORF">CLV70_10547</name>
</gene>
<feature type="transmembrane region" description="Helical" evidence="1">
    <location>
        <begin position="85"/>
        <end position="103"/>
    </location>
</feature>
<keyword evidence="1" id="KW-0812">Transmembrane</keyword>
<reference evidence="2 3" key="1">
    <citation type="submission" date="2018-03" db="EMBL/GenBank/DDBJ databases">
        <title>Genomic Encyclopedia of Archaeal and Bacterial Type Strains, Phase II (KMG-II): from individual species to whole genera.</title>
        <authorList>
            <person name="Goeker M."/>
        </authorList>
    </citation>
    <scope>NUCLEOTIDE SEQUENCE [LARGE SCALE GENOMIC DNA]</scope>
    <source>
        <strain evidence="2 3">DSM 45348</strain>
    </source>
</reference>
<dbReference type="EMBL" id="PVZG01000005">
    <property type="protein sequence ID" value="PRY29879.1"/>
    <property type="molecule type" value="Genomic_DNA"/>
</dbReference>
<evidence type="ECO:0000256" key="1">
    <source>
        <dbReference type="SAM" id="Phobius"/>
    </source>
</evidence>
<protein>
    <submittedName>
        <fullName evidence="2">Uncharacterized protein</fullName>
    </submittedName>
</protein>
<keyword evidence="1" id="KW-0472">Membrane</keyword>
<evidence type="ECO:0000313" key="3">
    <source>
        <dbReference type="Proteomes" id="UP000239209"/>
    </source>
</evidence>
<proteinExistence type="predicted"/>
<dbReference type="AlphaFoldDB" id="A0A2T0S8X4"/>
<evidence type="ECO:0000313" key="2">
    <source>
        <dbReference type="EMBL" id="PRY29879.1"/>
    </source>
</evidence>
<dbReference type="OrthoDB" id="122427at2"/>
<feature type="transmembrane region" description="Helical" evidence="1">
    <location>
        <begin position="52"/>
        <end position="73"/>
    </location>
</feature>
<dbReference type="RefSeq" id="WP_158277758.1">
    <property type="nucleotide sequence ID" value="NZ_PVZG01000005.1"/>
</dbReference>
<comment type="caution">
    <text evidence="2">The sequence shown here is derived from an EMBL/GenBank/DDBJ whole genome shotgun (WGS) entry which is preliminary data.</text>
</comment>
<keyword evidence="1" id="KW-1133">Transmembrane helix</keyword>